<comment type="catalytic activity">
    <reaction evidence="8">
        <text>L-threonyl-[protein] + ATP = O-phospho-L-threonyl-[protein] + ADP + H(+)</text>
        <dbReference type="Rhea" id="RHEA:46608"/>
        <dbReference type="Rhea" id="RHEA-COMP:11060"/>
        <dbReference type="Rhea" id="RHEA-COMP:11605"/>
        <dbReference type="ChEBI" id="CHEBI:15378"/>
        <dbReference type="ChEBI" id="CHEBI:30013"/>
        <dbReference type="ChEBI" id="CHEBI:30616"/>
        <dbReference type="ChEBI" id="CHEBI:61977"/>
        <dbReference type="ChEBI" id="CHEBI:456216"/>
        <dbReference type="EC" id="2.7.11.1"/>
    </reaction>
</comment>
<dbReference type="InterPro" id="IPR000719">
    <property type="entry name" value="Prot_kinase_dom"/>
</dbReference>
<feature type="binding site" evidence="10">
    <location>
        <position position="122"/>
    </location>
    <ligand>
        <name>ATP</name>
        <dbReference type="ChEBI" id="CHEBI:30616"/>
    </ligand>
</feature>
<evidence type="ECO:0000259" key="13">
    <source>
        <dbReference type="PROSITE" id="PS51285"/>
    </source>
</evidence>
<dbReference type="Gene3D" id="3.30.200.20">
    <property type="entry name" value="Phosphorylase Kinase, domain 1"/>
    <property type="match status" value="2"/>
</dbReference>
<dbReference type="Gene3D" id="1.10.510.10">
    <property type="entry name" value="Transferase(Phosphotransferase) domain 1"/>
    <property type="match status" value="2"/>
</dbReference>
<dbReference type="PROSITE" id="PS00108">
    <property type="entry name" value="PROTEIN_KINASE_ST"/>
    <property type="match status" value="1"/>
</dbReference>
<dbReference type="SMART" id="SM00133">
    <property type="entry name" value="S_TK_X"/>
    <property type="match status" value="1"/>
</dbReference>
<feature type="compositionally biased region" description="Basic and acidic residues" evidence="11">
    <location>
        <begin position="1"/>
        <end position="10"/>
    </location>
</feature>
<evidence type="ECO:0000256" key="8">
    <source>
        <dbReference type="ARBA" id="ARBA00047899"/>
    </source>
</evidence>
<evidence type="ECO:0000313" key="14">
    <source>
        <dbReference type="EMBL" id="CAE0042101.1"/>
    </source>
</evidence>
<comment type="catalytic activity">
    <reaction evidence="9">
        <text>L-seryl-[protein] + ATP = O-phospho-L-seryl-[protein] + ADP + H(+)</text>
        <dbReference type="Rhea" id="RHEA:17989"/>
        <dbReference type="Rhea" id="RHEA-COMP:9863"/>
        <dbReference type="Rhea" id="RHEA-COMP:11604"/>
        <dbReference type="ChEBI" id="CHEBI:15378"/>
        <dbReference type="ChEBI" id="CHEBI:29999"/>
        <dbReference type="ChEBI" id="CHEBI:30616"/>
        <dbReference type="ChEBI" id="CHEBI:83421"/>
        <dbReference type="ChEBI" id="CHEBI:456216"/>
        <dbReference type="EC" id="2.7.11.1"/>
    </reaction>
</comment>
<dbReference type="FunFam" id="1.10.510.10:FF:000024">
    <property type="entry name" value="Probable serine/threonine-protein kinase cot-1"/>
    <property type="match status" value="1"/>
</dbReference>
<proteinExistence type="predicted"/>
<dbReference type="InterPro" id="IPR050839">
    <property type="entry name" value="Rho-assoc_Ser/Thr_Kinase"/>
</dbReference>
<dbReference type="EMBL" id="HBHW01012845">
    <property type="protein sequence ID" value="CAE0042101.1"/>
    <property type="molecule type" value="Transcribed_RNA"/>
</dbReference>
<evidence type="ECO:0000256" key="9">
    <source>
        <dbReference type="ARBA" id="ARBA00048679"/>
    </source>
</evidence>
<organism evidence="14">
    <name type="scientific">Rhodosorus marinus</name>
    <dbReference type="NCBI Taxonomy" id="101924"/>
    <lineage>
        <taxon>Eukaryota</taxon>
        <taxon>Rhodophyta</taxon>
        <taxon>Stylonematophyceae</taxon>
        <taxon>Stylonematales</taxon>
        <taxon>Stylonemataceae</taxon>
        <taxon>Rhodosorus</taxon>
    </lineage>
</organism>
<keyword evidence="6" id="KW-0418">Kinase</keyword>
<dbReference type="SMART" id="SM00220">
    <property type="entry name" value="S_TKc"/>
    <property type="match status" value="1"/>
</dbReference>
<protein>
    <recommendedName>
        <fullName evidence="1">non-specific serine/threonine protein kinase</fullName>
        <ecNumber evidence="1">2.7.11.1</ecNumber>
    </recommendedName>
</protein>
<evidence type="ECO:0000256" key="11">
    <source>
        <dbReference type="SAM" id="MobiDB-lite"/>
    </source>
</evidence>
<dbReference type="PANTHER" id="PTHR22988">
    <property type="entry name" value="MYOTONIC DYSTROPHY S/T KINASE-RELATED"/>
    <property type="match status" value="1"/>
</dbReference>
<evidence type="ECO:0000256" key="1">
    <source>
        <dbReference type="ARBA" id="ARBA00012513"/>
    </source>
</evidence>
<evidence type="ECO:0000256" key="10">
    <source>
        <dbReference type="PROSITE-ProRule" id="PRU10141"/>
    </source>
</evidence>
<evidence type="ECO:0000256" key="5">
    <source>
        <dbReference type="ARBA" id="ARBA00022741"/>
    </source>
</evidence>
<sequence>MGKAGDEKKSGTTSATAAERAQKRDAAKKVLEQQMANLFKEKEERERRKGELEAELKSMGVKEAEKKQIRTDHNRREILYAREKRKQMTENDFDSIHVIGQGAFGEVRLVRMKGSGEYYAMKKLLKEDMMRKEQIDHAWAERQVLVLANHRNVCKLNYAFQDSTSLFLIMDFLPGGDFMSLLMNRDTLTEAETKFYAAEMIIAIDFIHNLGYIHRDIKPDNLLFDKDGHLKLSDFGLCKSYEGDPTAVTIHSANNDDDTEDVSNEEKKQKHKERARKQAMSTVGTPDYIAPEVLLKKGYGKECDWWSLGVVLYETLVGYPPFYADDAVKTCKKVRIGKISQLPWMWAKDRPLMTKLINRTRHIKRSAERETGFCLTVSIQILKYKDTLEFPEEANLSEDAISLLSELICDSDHRLGAKGGLEDFSKHPFFAGVDWGKLGDEKPPFVPELTGPTDVKYFEEYRPVDPSASKHKVQPSRSVRKEVGNKEYVGFTYKRPLADAGTRKGLDKSLYEKPSS</sequence>
<gene>
    <name evidence="14" type="ORF">RMAR00112_LOCUS10066</name>
</gene>
<dbReference type="Pfam" id="PF00069">
    <property type="entry name" value="Pkinase"/>
    <property type="match status" value="1"/>
</dbReference>
<dbReference type="PROSITE" id="PS00107">
    <property type="entry name" value="PROTEIN_KINASE_ATP"/>
    <property type="match status" value="1"/>
</dbReference>
<dbReference type="SUPFAM" id="SSF56112">
    <property type="entry name" value="Protein kinase-like (PK-like)"/>
    <property type="match status" value="1"/>
</dbReference>
<dbReference type="InterPro" id="IPR011009">
    <property type="entry name" value="Kinase-like_dom_sf"/>
</dbReference>
<keyword evidence="3" id="KW-0597">Phosphoprotein</keyword>
<dbReference type="InterPro" id="IPR008271">
    <property type="entry name" value="Ser/Thr_kinase_AS"/>
</dbReference>
<dbReference type="FunFam" id="3.30.200.20:FF:000192">
    <property type="entry name" value="Serine/threonine-protein kinase cot-1"/>
    <property type="match status" value="1"/>
</dbReference>
<feature type="region of interest" description="Disordered" evidence="11">
    <location>
        <begin position="1"/>
        <end position="29"/>
    </location>
</feature>
<dbReference type="PROSITE" id="PS50011">
    <property type="entry name" value="PROTEIN_KINASE_DOM"/>
    <property type="match status" value="1"/>
</dbReference>
<dbReference type="PANTHER" id="PTHR22988:SF76">
    <property type="entry name" value="CHROMOSOME UNDETERMINED SCAFFOLD_135, WHOLE GENOME SHOTGUN SEQUENCE"/>
    <property type="match status" value="1"/>
</dbReference>
<keyword evidence="4" id="KW-0808">Transferase</keyword>
<evidence type="ECO:0000256" key="4">
    <source>
        <dbReference type="ARBA" id="ARBA00022679"/>
    </source>
</evidence>
<dbReference type="GO" id="GO:0005524">
    <property type="term" value="F:ATP binding"/>
    <property type="evidence" value="ECO:0007669"/>
    <property type="project" value="UniProtKB-UniRule"/>
</dbReference>
<dbReference type="InterPro" id="IPR000961">
    <property type="entry name" value="AGC-kinase_C"/>
</dbReference>
<keyword evidence="7 10" id="KW-0067">ATP-binding</keyword>
<evidence type="ECO:0000256" key="7">
    <source>
        <dbReference type="ARBA" id="ARBA00022840"/>
    </source>
</evidence>
<keyword evidence="5 10" id="KW-0547">Nucleotide-binding</keyword>
<keyword evidence="2" id="KW-0723">Serine/threonine-protein kinase</keyword>
<dbReference type="GO" id="GO:0004674">
    <property type="term" value="F:protein serine/threonine kinase activity"/>
    <property type="evidence" value="ECO:0007669"/>
    <property type="project" value="UniProtKB-KW"/>
</dbReference>
<evidence type="ECO:0000256" key="6">
    <source>
        <dbReference type="ARBA" id="ARBA00022777"/>
    </source>
</evidence>
<evidence type="ECO:0000259" key="12">
    <source>
        <dbReference type="PROSITE" id="PS50011"/>
    </source>
</evidence>
<dbReference type="InterPro" id="IPR017441">
    <property type="entry name" value="Protein_kinase_ATP_BS"/>
</dbReference>
<evidence type="ECO:0000256" key="2">
    <source>
        <dbReference type="ARBA" id="ARBA00022527"/>
    </source>
</evidence>
<dbReference type="GO" id="GO:0007010">
    <property type="term" value="P:cytoskeleton organization"/>
    <property type="evidence" value="ECO:0007669"/>
    <property type="project" value="UniProtKB-ARBA"/>
</dbReference>
<feature type="domain" description="Protein kinase" evidence="12">
    <location>
        <begin position="93"/>
        <end position="430"/>
    </location>
</feature>
<reference evidence="14" key="1">
    <citation type="submission" date="2021-01" db="EMBL/GenBank/DDBJ databases">
        <authorList>
            <person name="Corre E."/>
            <person name="Pelletier E."/>
            <person name="Niang G."/>
            <person name="Scheremetjew M."/>
            <person name="Finn R."/>
            <person name="Kale V."/>
            <person name="Holt S."/>
            <person name="Cochrane G."/>
            <person name="Meng A."/>
            <person name="Brown T."/>
            <person name="Cohen L."/>
        </authorList>
    </citation>
    <scope>NUCLEOTIDE SEQUENCE</scope>
    <source>
        <strain evidence="14">CCMP 769</strain>
    </source>
</reference>
<name>A0A7S3EAY1_9RHOD</name>
<dbReference type="EC" id="2.7.11.1" evidence="1"/>
<accession>A0A7S3EAY1</accession>
<feature type="compositionally biased region" description="Basic and acidic residues" evidence="11">
    <location>
        <begin position="20"/>
        <end position="29"/>
    </location>
</feature>
<dbReference type="AlphaFoldDB" id="A0A7S3EAY1"/>
<feature type="region of interest" description="Disordered" evidence="11">
    <location>
        <begin position="251"/>
        <end position="278"/>
    </location>
</feature>
<dbReference type="PROSITE" id="PS51285">
    <property type="entry name" value="AGC_KINASE_CTER"/>
    <property type="match status" value="1"/>
</dbReference>
<evidence type="ECO:0000256" key="3">
    <source>
        <dbReference type="ARBA" id="ARBA00022553"/>
    </source>
</evidence>
<feature type="domain" description="AGC-kinase C-terminal" evidence="13">
    <location>
        <begin position="431"/>
        <end position="503"/>
    </location>
</feature>